<dbReference type="SUPFAM" id="SSF88723">
    <property type="entry name" value="PIN domain-like"/>
    <property type="match status" value="1"/>
</dbReference>
<accession>A0A1F5ZT00</accession>
<sequence>MRAVLDTNVLISALITKRPSAPLELYKAFTAQRFLLITSPPILEEVEDVLNREKIVKYHKLTLKQRKAIMEHLVMLSYVALESTTNKEIIIQKDPKDDKFLYAARETRADYIVSGDHHLLDLKEYEDIKIYTPNDFLAILD</sequence>
<dbReference type="InterPro" id="IPR002850">
    <property type="entry name" value="PIN_toxin-like"/>
</dbReference>
<gene>
    <name evidence="2" type="ORF">A3D77_02755</name>
</gene>
<feature type="domain" description="PIN" evidence="1">
    <location>
        <begin position="1"/>
        <end position="121"/>
    </location>
</feature>
<dbReference type="Proteomes" id="UP000176923">
    <property type="component" value="Unassembled WGS sequence"/>
</dbReference>
<evidence type="ECO:0000313" key="3">
    <source>
        <dbReference type="Proteomes" id="UP000176923"/>
    </source>
</evidence>
<dbReference type="SMART" id="SM00670">
    <property type="entry name" value="PINc"/>
    <property type="match status" value="1"/>
</dbReference>
<evidence type="ECO:0000259" key="1">
    <source>
        <dbReference type="SMART" id="SM00670"/>
    </source>
</evidence>
<dbReference type="Pfam" id="PF13470">
    <property type="entry name" value="PIN_3"/>
    <property type="match status" value="1"/>
</dbReference>
<protein>
    <submittedName>
        <fullName evidence="2">Putative toxin-antitoxin system toxin component, PIN family</fullName>
    </submittedName>
</protein>
<dbReference type="PANTHER" id="PTHR34610:SF3">
    <property type="entry name" value="SSL7007 PROTEIN"/>
    <property type="match status" value="1"/>
</dbReference>
<dbReference type="InterPro" id="IPR002716">
    <property type="entry name" value="PIN_dom"/>
</dbReference>
<reference evidence="2 3" key="1">
    <citation type="journal article" date="2016" name="Nat. Commun.">
        <title>Thousands of microbial genomes shed light on interconnected biogeochemical processes in an aquifer system.</title>
        <authorList>
            <person name="Anantharaman K."/>
            <person name="Brown C.T."/>
            <person name="Hug L.A."/>
            <person name="Sharon I."/>
            <person name="Castelle C.J."/>
            <person name="Probst A.J."/>
            <person name="Thomas B.C."/>
            <person name="Singh A."/>
            <person name="Wilkins M.J."/>
            <person name="Karaoz U."/>
            <person name="Brodie E.L."/>
            <person name="Williams K.H."/>
            <person name="Hubbard S.S."/>
            <person name="Banfield J.F."/>
        </authorList>
    </citation>
    <scope>NUCLEOTIDE SEQUENCE [LARGE SCALE GENOMIC DNA]</scope>
</reference>
<dbReference type="NCBIfam" id="TIGR00305">
    <property type="entry name" value="putative toxin-antitoxin system toxin component, PIN family"/>
    <property type="match status" value="1"/>
</dbReference>
<organism evidence="2 3">
    <name type="scientific">Candidatus Gottesmanbacteria bacterium RIFCSPHIGHO2_02_FULL_39_11</name>
    <dbReference type="NCBI Taxonomy" id="1798382"/>
    <lineage>
        <taxon>Bacteria</taxon>
        <taxon>Candidatus Gottesmaniibacteriota</taxon>
    </lineage>
</organism>
<evidence type="ECO:0000313" key="2">
    <source>
        <dbReference type="EMBL" id="OGG15616.1"/>
    </source>
</evidence>
<dbReference type="PANTHER" id="PTHR34610">
    <property type="entry name" value="SSL7007 PROTEIN"/>
    <property type="match status" value="1"/>
</dbReference>
<name>A0A1F5ZT00_9BACT</name>
<dbReference type="InterPro" id="IPR029060">
    <property type="entry name" value="PIN-like_dom_sf"/>
</dbReference>
<proteinExistence type="predicted"/>
<comment type="caution">
    <text evidence="2">The sequence shown here is derived from an EMBL/GenBank/DDBJ whole genome shotgun (WGS) entry which is preliminary data.</text>
</comment>
<dbReference type="STRING" id="1798382.A3D77_02755"/>
<dbReference type="EMBL" id="MFJL01000022">
    <property type="protein sequence ID" value="OGG15616.1"/>
    <property type="molecule type" value="Genomic_DNA"/>
</dbReference>
<dbReference type="AlphaFoldDB" id="A0A1F5ZT00"/>